<dbReference type="AlphaFoldDB" id="A0A1D3CSE9"/>
<reference evidence="1 2" key="1">
    <citation type="journal article" date="2016" name="BMC Genomics">
        <title>Comparative genomics reveals Cyclospora cayetanensis possesses coccidia-like metabolism and invasion components but unique surface antigens.</title>
        <authorList>
            <person name="Liu S."/>
            <person name="Wang L."/>
            <person name="Zheng H."/>
            <person name="Xu Z."/>
            <person name="Roellig D.M."/>
            <person name="Li N."/>
            <person name="Frace M.A."/>
            <person name="Tang K."/>
            <person name="Arrowood M.J."/>
            <person name="Moss D.M."/>
            <person name="Zhang L."/>
            <person name="Feng Y."/>
            <person name="Xiao L."/>
        </authorList>
    </citation>
    <scope>NUCLEOTIDE SEQUENCE [LARGE SCALE GENOMIC DNA]</scope>
    <source>
        <strain evidence="1 2">CHN_HEN01</strain>
    </source>
</reference>
<evidence type="ECO:0000313" key="2">
    <source>
        <dbReference type="Proteomes" id="UP000095192"/>
    </source>
</evidence>
<dbReference type="EMBL" id="JROU02002120">
    <property type="protein sequence ID" value="OEH74116.1"/>
    <property type="molecule type" value="Genomic_DNA"/>
</dbReference>
<sequence length="78" mass="8779">MAKALWRKVGQWHSVFNQLSLRTDDKLETATEDFDGACAAAGVRASDLKELRECEALEIEITREVVQGKAERRSSQVE</sequence>
<accession>A0A1D3CSE9</accession>
<dbReference type="VEuPathDB" id="ToxoDB:cyc_06626"/>
<protein>
    <submittedName>
        <fullName evidence="1">Uncharacterized protein</fullName>
    </submittedName>
</protein>
<dbReference type="InParanoid" id="A0A1D3CSE9"/>
<keyword evidence="2" id="KW-1185">Reference proteome</keyword>
<organism evidence="1 2">
    <name type="scientific">Cyclospora cayetanensis</name>
    <dbReference type="NCBI Taxonomy" id="88456"/>
    <lineage>
        <taxon>Eukaryota</taxon>
        <taxon>Sar</taxon>
        <taxon>Alveolata</taxon>
        <taxon>Apicomplexa</taxon>
        <taxon>Conoidasida</taxon>
        <taxon>Coccidia</taxon>
        <taxon>Eucoccidiorida</taxon>
        <taxon>Eimeriorina</taxon>
        <taxon>Eimeriidae</taxon>
        <taxon>Cyclospora</taxon>
    </lineage>
</organism>
<comment type="caution">
    <text evidence="1">The sequence shown here is derived from an EMBL/GenBank/DDBJ whole genome shotgun (WGS) entry which is preliminary data.</text>
</comment>
<evidence type="ECO:0000313" key="1">
    <source>
        <dbReference type="EMBL" id="OEH74116.1"/>
    </source>
</evidence>
<dbReference type="Proteomes" id="UP000095192">
    <property type="component" value="Unassembled WGS sequence"/>
</dbReference>
<name>A0A1D3CSE9_9EIME</name>
<gene>
    <name evidence="1" type="ORF">cyc_06626</name>
</gene>
<proteinExistence type="predicted"/>